<evidence type="ECO:0000256" key="1">
    <source>
        <dbReference type="SAM" id="MobiDB-lite"/>
    </source>
</evidence>
<evidence type="ECO:0000313" key="2">
    <source>
        <dbReference type="EMBL" id="KYN08927.1"/>
    </source>
</evidence>
<organism evidence="2 3">
    <name type="scientific">Trachymyrmex cornetzi</name>
    <dbReference type="NCBI Taxonomy" id="471704"/>
    <lineage>
        <taxon>Eukaryota</taxon>
        <taxon>Metazoa</taxon>
        <taxon>Ecdysozoa</taxon>
        <taxon>Arthropoda</taxon>
        <taxon>Hexapoda</taxon>
        <taxon>Insecta</taxon>
        <taxon>Pterygota</taxon>
        <taxon>Neoptera</taxon>
        <taxon>Endopterygota</taxon>
        <taxon>Hymenoptera</taxon>
        <taxon>Apocrita</taxon>
        <taxon>Aculeata</taxon>
        <taxon>Formicoidea</taxon>
        <taxon>Formicidae</taxon>
        <taxon>Myrmicinae</taxon>
        <taxon>Trachymyrmex</taxon>
    </lineage>
</organism>
<keyword evidence="3" id="KW-1185">Reference proteome</keyword>
<gene>
    <name evidence="2" type="ORF">ALC57_18893</name>
</gene>
<protein>
    <submittedName>
        <fullName evidence="2">Uncharacterized protein</fullName>
    </submittedName>
</protein>
<feature type="compositionally biased region" description="Basic and acidic residues" evidence="1">
    <location>
        <begin position="92"/>
        <end position="112"/>
    </location>
</feature>
<dbReference type="AlphaFoldDB" id="A0A195D7U4"/>
<feature type="compositionally biased region" description="Basic and acidic residues" evidence="1">
    <location>
        <begin position="16"/>
        <end position="80"/>
    </location>
</feature>
<reference evidence="2 3" key="1">
    <citation type="submission" date="2015-09" db="EMBL/GenBank/DDBJ databases">
        <title>Trachymyrmex cornetzi WGS genome.</title>
        <authorList>
            <person name="Nygaard S."/>
            <person name="Hu H."/>
            <person name="Boomsma J."/>
            <person name="Zhang G."/>
        </authorList>
    </citation>
    <scope>NUCLEOTIDE SEQUENCE [LARGE SCALE GENOMIC DNA]</scope>
    <source>
        <strain evidence="2">Tcor2-1</strain>
        <tissue evidence="2">Whole body</tissue>
    </source>
</reference>
<feature type="compositionally biased region" description="Basic residues" evidence="1">
    <location>
        <begin position="1"/>
        <end position="15"/>
    </location>
</feature>
<dbReference type="EMBL" id="KQ981153">
    <property type="protein sequence ID" value="KYN08927.1"/>
    <property type="molecule type" value="Genomic_DNA"/>
</dbReference>
<name>A0A195D7U4_9HYME</name>
<proteinExistence type="predicted"/>
<feature type="region of interest" description="Disordered" evidence="1">
    <location>
        <begin position="1"/>
        <end position="124"/>
    </location>
</feature>
<sequence length="124" mass="14990">MRSRREQHHLCVRPRVHAEREEEERGVIARYTWREEKERKRERETEREETKESRRGLDLDETETSKADVRTQTDGRRSRNPEWPPRPLSRLLTDKEESAREGERRGEVRETAIGRGKTAKKERK</sequence>
<dbReference type="Proteomes" id="UP000078492">
    <property type="component" value="Unassembled WGS sequence"/>
</dbReference>
<accession>A0A195D7U4</accession>
<evidence type="ECO:0000313" key="3">
    <source>
        <dbReference type="Proteomes" id="UP000078492"/>
    </source>
</evidence>